<dbReference type="InterPro" id="IPR004358">
    <property type="entry name" value="Sig_transdc_His_kin-like_C"/>
</dbReference>
<evidence type="ECO:0000313" key="7">
    <source>
        <dbReference type="Proteomes" id="UP000241769"/>
    </source>
</evidence>
<feature type="domain" description="Response regulatory" evidence="5">
    <location>
        <begin position="860"/>
        <end position="977"/>
    </location>
</feature>
<dbReference type="Pfam" id="PF00072">
    <property type="entry name" value="Response_reg"/>
    <property type="match status" value="1"/>
</dbReference>
<dbReference type="GO" id="GO:0000155">
    <property type="term" value="F:phosphorelay sensor kinase activity"/>
    <property type="evidence" value="ECO:0007669"/>
    <property type="project" value="InterPro"/>
</dbReference>
<dbReference type="STRING" id="1890364.A0A2P6NKX6"/>
<dbReference type="PROSITE" id="PS50110">
    <property type="entry name" value="RESPONSE_REGULATORY"/>
    <property type="match status" value="1"/>
</dbReference>
<dbReference type="InterPro" id="IPR003661">
    <property type="entry name" value="HisK_dim/P_dom"/>
</dbReference>
<dbReference type="InterPro" id="IPR001789">
    <property type="entry name" value="Sig_transdc_resp-reg_receiver"/>
</dbReference>
<dbReference type="AlphaFoldDB" id="A0A2P6NKX6"/>
<dbReference type="PROSITE" id="PS50109">
    <property type="entry name" value="HIS_KIN"/>
    <property type="match status" value="1"/>
</dbReference>
<accession>A0A2P6NKX6</accession>
<sequence length="1195" mass="135437">MTNNCALSSGRPELFEPLEERTPLKKRRVATNPPNFEPRGESAELTFGLTFSHGKEHAATEEAAESALTAKSGKFSSLFWKHLQNDRAEWKSRFTHRCPDGQHGLVKTRCVRIDCGGRYIRVELKAKMNTFTHLEPQKMSTDEVYWFRTAMSNAAKFWELMEFDRPKNDVRVIYATEATLIEFHNSQRHVLGKWAIEDAVYPDREGIKEFLEGLSTSIRSPTPIVLTKEYVIPDLNNARRVLRTTLTHVDSVCRKTGVVKPPISDDDHTHRIFTIIEDLSEEKNKEDELQQTSKMAVTLREFFDKSPIFMAVIEVPTDKKDLTYRIINDTMSQAYFSRPASEVEGRSASSLGVVSQDCTSFIDAHYKNMDPQSMLSSFEMAAEFIRPDITYRNLSQEVKGGIVDELFMENQIAPGVISLMLIDISRSKELEGRLQKYSESLEQRVKDRTQELKEALAIKSRFLATMSHGDSTQVPSRISDVHLLTSHSGIMNALTHFQTRLMDEEDIDVLRTGQVCGEQLIMIINDVLDLSKLEAGQLQLEDRAVSLHNLLEESTSMVQTAAANKNLLIVSEPIINIPKIVIADSCRLRQILVNLLSNSVKFTETGEIVLSLTAAEEGDNVQLEFRVRDSGVGIAAEFQDKIFSPFSQSDTSITRKYGGSGLGLSICSKLAGLMNGNVWYESEVNVGTTFFVRVIAKRPQREEEHFTINDRVMYDIITDLDALPELPRIVILDKSDTQRRMMKRIVDSIGFTSHECSSLQQLNSLPTRDAKVLLLSDPSLSHRDSIELKTLCEDRHWSHIELPSVSNPTVACRRRRRPLHTRQLLLFLDQALLNKKHGTLLQQRRSVEDAPVHDFLKNVRVLIAEDNEINLKVITRMMSGMGAKVSAAVNGRLAIEALEASDFDLILMDCMMPVMGGLEAAQFIRTKMPPHKQPIIVALTADAFAENSKLCREAGMEYVLHKPINQKQLQDVLGRLLKIADSGVQMMIEEETYFDIQTPSSDQTNRRGTKRRLTHNSIRAGFTSVTSPNESYSKISKNLETRQPIPDYLREIAFLKEQLIEEQRRRLEMEETNNNLTEYLKQKDVELVQVQSRVANLTHALWTITASGDELKKRDINQAEDGMQSSHLIITEEGQKTRSLMQEKIVKQRNDVFSSVKKEDDPSPISQVLEVSTAGPRLRAAMRRVMASWTDDVPQ</sequence>
<dbReference type="Gene3D" id="1.10.287.130">
    <property type="match status" value="1"/>
</dbReference>
<dbReference type="SMART" id="SM00448">
    <property type="entry name" value="REC"/>
    <property type="match status" value="1"/>
</dbReference>
<evidence type="ECO:0000256" key="1">
    <source>
        <dbReference type="ARBA" id="ARBA00022553"/>
    </source>
</evidence>
<reference evidence="6 7" key="1">
    <citation type="journal article" date="2018" name="Genome Biol. Evol.">
        <title>Multiple Roots of Fruiting Body Formation in Amoebozoa.</title>
        <authorList>
            <person name="Hillmann F."/>
            <person name="Forbes G."/>
            <person name="Novohradska S."/>
            <person name="Ferling I."/>
            <person name="Riege K."/>
            <person name="Groth M."/>
            <person name="Westermann M."/>
            <person name="Marz M."/>
            <person name="Spaller T."/>
            <person name="Winckler T."/>
            <person name="Schaap P."/>
            <person name="Glockner G."/>
        </authorList>
    </citation>
    <scope>NUCLEOTIDE SEQUENCE [LARGE SCALE GENOMIC DNA]</scope>
    <source>
        <strain evidence="6 7">Jena</strain>
    </source>
</reference>
<evidence type="ECO:0000259" key="5">
    <source>
        <dbReference type="PROSITE" id="PS50110"/>
    </source>
</evidence>
<dbReference type="InterPro" id="IPR011006">
    <property type="entry name" value="CheY-like_superfamily"/>
</dbReference>
<dbReference type="SUPFAM" id="SSF52172">
    <property type="entry name" value="CheY-like"/>
    <property type="match status" value="1"/>
</dbReference>
<feature type="coiled-coil region" evidence="3">
    <location>
        <begin position="1045"/>
        <end position="1072"/>
    </location>
</feature>
<evidence type="ECO:0000259" key="4">
    <source>
        <dbReference type="PROSITE" id="PS50109"/>
    </source>
</evidence>
<keyword evidence="1 2" id="KW-0597">Phosphoprotein</keyword>
<dbReference type="PRINTS" id="PR00344">
    <property type="entry name" value="BCTRLSENSOR"/>
</dbReference>
<proteinExistence type="predicted"/>
<dbReference type="EMBL" id="MDYQ01000059">
    <property type="protein sequence ID" value="PRP84625.1"/>
    <property type="molecule type" value="Genomic_DNA"/>
</dbReference>
<dbReference type="InterPro" id="IPR005467">
    <property type="entry name" value="His_kinase_dom"/>
</dbReference>
<feature type="modified residue" description="4-aspartylphosphate" evidence="2">
    <location>
        <position position="909"/>
    </location>
</feature>
<dbReference type="PANTHER" id="PTHR45339:SF5">
    <property type="entry name" value="HISTIDINE KINASE"/>
    <property type="match status" value="1"/>
</dbReference>
<keyword evidence="6" id="KW-0808">Transferase</keyword>
<dbReference type="Gene3D" id="3.30.565.10">
    <property type="entry name" value="Histidine kinase-like ATPase, C-terminal domain"/>
    <property type="match status" value="1"/>
</dbReference>
<dbReference type="CDD" id="cd00082">
    <property type="entry name" value="HisKA"/>
    <property type="match status" value="1"/>
</dbReference>
<dbReference type="Proteomes" id="UP000241769">
    <property type="component" value="Unassembled WGS sequence"/>
</dbReference>
<keyword evidence="3" id="KW-0175">Coiled coil</keyword>
<dbReference type="OrthoDB" id="60033at2759"/>
<gene>
    <name evidence="6" type="ORF">PROFUN_07875</name>
</gene>
<dbReference type="SUPFAM" id="SSF55874">
    <property type="entry name" value="ATPase domain of HSP90 chaperone/DNA topoisomerase II/histidine kinase"/>
    <property type="match status" value="1"/>
</dbReference>
<dbReference type="Gene3D" id="3.40.50.2300">
    <property type="match status" value="1"/>
</dbReference>
<protein>
    <submittedName>
        <fullName evidence="6">Integral membrane sensor hybrid histidine kinase</fullName>
    </submittedName>
</protein>
<evidence type="ECO:0000256" key="2">
    <source>
        <dbReference type="PROSITE-ProRule" id="PRU00169"/>
    </source>
</evidence>
<dbReference type="InParanoid" id="A0A2P6NKX6"/>
<dbReference type="PANTHER" id="PTHR45339">
    <property type="entry name" value="HYBRID SIGNAL TRANSDUCTION HISTIDINE KINASE J"/>
    <property type="match status" value="1"/>
</dbReference>
<dbReference type="FunFam" id="3.30.565.10:FF:000010">
    <property type="entry name" value="Sensor histidine kinase RcsC"/>
    <property type="match status" value="1"/>
</dbReference>
<dbReference type="InterPro" id="IPR003594">
    <property type="entry name" value="HATPase_dom"/>
</dbReference>
<dbReference type="CDD" id="cd17546">
    <property type="entry name" value="REC_hyHK_CKI1_RcsC-like"/>
    <property type="match status" value="1"/>
</dbReference>
<evidence type="ECO:0000256" key="3">
    <source>
        <dbReference type="SAM" id="Coils"/>
    </source>
</evidence>
<comment type="caution">
    <text evidence="6">The sequence shown here is derived from an EMBL/GenBank/DDBJ whole genome shotgun (WGS) entry which is preliminary data.</text>
</comment>
<dbReference type="Pfam" id="PF02518">
    <property type="entry name" value="HATPase_c"/>
    <property type="match status" value="1"/>
</dbReference>
<dbReference type="CDD" id="cd16922">
    <property type="entry name" value="HATPase_EvgS-ArcB-TorS-like"/>
    <property type="match status" value="1"/>
</dbReference>
<dbReference type="SMART" id="SM00387">
    <property type="entry name" value="HATPase_c"/>
    <property type="match status" value="1"/>
</dbReference>
<name>A0A2P6NKX6_9EUKA</name>
<keyword evidence="6" id="KW-0418">Kinase</keyword>
<feature type="domain" description="Histidine kinase" evidence="4">
    <location>
        <begin position="465"/>
        <end position="698"/>
    </location>
</feature>
<dbReference type="InterPro" id="IPR036890">
    <property type="entry name" value="HATPase_C_sf"/>
</dbReference>
<keyword evidence="7" id="KW-1185">Reference proteome</keyword>
<organism evidence="6 7">
    <name type="scientific">Planoprotostelium fungivorum</name>
    <dbReference type="NCBI Taxonomy" id="1890364"/>
    <lineage>
        <taxon>Eukaryota</taxon>
        <taxon>Amoebozoa</taxon>
        <taxon>Evosea</taxon>
        <taxon>Variosea</taxon>
        <taxon>Cavosteliida</taxon>
        <taxon>Cavosteliaceae</taxon>
        <taxon>Planoprotostelium</taxon>
    </lineage>
</organism>
<evidence type="ECO:0000313" key="6">
    <source>
        <dbReference type="EMBL" id="PRP84625.1"/>
    </source>
</evidence>